<keyword evidence="2" id="KW-0812">Transmembrane</keyword>
<dbReference type="STRING" id="1448308.A0A2T2NWP5"/>
<sequence>MATQERSGNVPPIPKWTLGVYAAAAVFAVVILGLDAYGIRWIPYNALIYSLAVAICTLGVCAYVLGTQLFLHKFYNPFVSLGLHIWMCLFWIVDLGLVANLARLWAGMDCSYDYWYGYYCTYGKRDLHSIAKRDTTTYKTYYGALAAGAFFAAAQFGIWVLGTFITFMYMNKRRAQNASNPQTHPSQPPPQYAAGPGGAAVPMEKYNQTAAPPQAYQQPYSSAQNPQPQYTQPIQQQQGQFVQPPLPAYNQQQPGFQYPQDPIPRQDTVSPISPAGYTQPANNASELGAHQQSVPYNPNASELSSTQPAGVNHYPSVSELSSPQQTGVGGYDYNVSELSTHK</sequence>
<proteinExistence type="predicted"/>
<name>A0A2T2NWP5_CORCC</name>
<accession>A0A2T2NWP5</accession>
<evidence type="ECO:0000313" key="4">
    <source>
        <dbReference type="Proteomes" id="UP000240883"/>
    </source>
</evidence>
<reference evidence="3 4" key="1">
    <citation type="journal article" date="2018" name="Front. Microbiol.">
        <title>Genome-Wide Analysis of Corynespora cassiicola Leaf Fall Disease Putative Effectors.</title>
        <authorList>
            <person name="Lopez D."/>
            <person name="Ribeiro S."/>
            <person name="Label P."/>
            <person name="Fumanal B."/>
            <person name="Venisse J.S."/>
            <person name="Kohler A."/>
            <person name="de Oliveira R.R."/>
            <person name="Labutti K."/>
            <person name="Lipzen A."/>
            <person name="Lail K."/>
            <person name="Bauer D."/>
            <person name="Ohm R.A."/>
            <person name="Barry K.W."/>
            <person name="Spatafora J."/>
            <person name="Grigoriev I.V."/>
            <person name="Martin F.M."/>
            <person name="Pujade-Renaud V."/>
        </authorList>
    </citation>
    <scope>NUCLEOTIDE SEQUENCE [LARGE SCALE GENOMIC DNA]</scope>
    <source>
        <strain evidence="3 4">Philippines</strain>
    </source>
</reference>
<keyword evidence="2" id="KW-0472">Membrane</keyword>
<dbReference type="AlphaFoldDB" id="A0A2T2NWP5"/>
<feature type="transmembrane region" description="Helical" evidence="2">
    <location>
        <begin position="20"/>
        <end position="39"/>
    </location>
</feature>
<organism evidence="3 4">
    <name type="scientific">Corynespora cassiicola Philippines</name>
    <dbReference type="NCBI Taxonomy" id="1448308"/>
    <lineage>
        <taxon>Eukaryota</taxon>
        <taxon>Fungi</taxon>
        <taxon>Dikarya</taxon>
        <taxon>Ascomycota</taxon>
        <taxon>Pezizomycotina</taxon>
        <taxon>Dothideomycetes</taxon>
        <taxon>Pleosporomycetidae</taxon>
        <taxon>Pleosporales</taxon>
        <taxon>Corynesporascaceae</taxon>
        <taxon>Corynespora</taxon>
    </lineage>
</organism>
<evidence type="ECO:0008006" key="5">
    <source>
        <dbReference type="Google" id="ProtNLM"/>
    </source>
</evidence>
<keyword evidence="2" id="KW-1133">Transmembrane helix</keyword>
<gene>
    <name evidence="3" type="ORF">BS50DRAFT_296990</name>
</gene>
<protein>
    <recommendedName>
        <fullName evidence="5">MARVEL domain-containing protein</fullName>
    </recommendedName>
</protein>
<dbReference type="OrthoDB" id="5325022at2759"/>
<feature type="transmembrane region" description="Helical" evidence="2">
    <location>
        <begin position="83"/>
        <end position="102"/>
    </location>
</feature>
<keyword evidence="4" id="KW-1185">Reference proteome</keyword>
<dbReference type="PANTHER" id="PTHR37451">
    <property type="entry name" value="MARVEL DOMAIN"/>
    <property type="match status" value="1"/>
</dbReference>
<evidence type="ECO:0000313" key="3">
    <source>
        <dbReference type="EMBL" id="PSN69833.1"/>
    </source>
</evidence>
<feature type="transmembrane region" description="Helical" evidence="2">
    <location>
        <begin position="46"/>
        <end position="71"/>
    </location>
</feature>
<evidence type="ECO:0000256" key="1">
    <source>
        <dbReference type="SAM" id="MobiDB-lite"/>
    </source>
</evidence>
<feature type="compositionally biased region" description="Polar residues" evidence="1">
    <location>
        <begin position="176"/>
        <end position="185"/>
    </location>
</feature>
<evidence type="ECO:0000256" key="2">
    <source>
        <dbReference type="SAM" id="Phobius"/>
    </source>
</evidence>
<feature type="compositionally biased region" description="Polar residues" evidence="1">
    <location>
        <begin position="279"/>
        <end position="309"/>
    </location>
</feature>
<dbReference type="Proteomes" id="UP000240883">
    <property type="component" value="Unassembled WGS sequence"/>
</dbReference>
<feature type="region of interest" description="Disordered" evidence="1">
    <location>
        <begin position="176"/>
        <end position="342"/>
    </location>
</feature>
<feature type="transmembrane region" description="Helical" evidence="2">
    <location>
        <begin position="141"/>
        <end position="170"/>
    </location>
</feature>
<dbReference type="EMBL" id="KZ678132">
    <property type="protein sequence ID" value="PSN69833.1"/>
    <property type="molecule type" value="Genomic_DNA"/>
</dbReference>
<feature type="compositionally biased region" description="Low complexity" evidence="1">
    <location>
        <begin position="210"/>
        <end position="243"/>
    </location>
</feature>
<dbReference type="PANTHER" id="PTHR37451:SF3">
    <property type="entry name" value="MARVEL DOMAIN-CONTAINING PROTEIN"/>
    <property type="match status" value="1"/>
</dbReference>